<accession>A0ACB7X565</accession>
<proteinExistence type="predicted"/>
<protein>
    <submittedName>
        <fullName evidence="1">Uncharacterized protein</fullName>
    </submittedName>
</protein>
<keyword evidence="2" id="KW-1185">Reference proteome</keyword>
<dbReference type="EMBL" id="CM037152">
    <property type="protein sequence ID" value="KAH7835852.1"/>
    <property type="molecule type" value="Genomic_DNA"/>
</dbReference>
<sequence length="971" mass="108247">MHLKVVDRTEKQQGNHKQCMGCWAVQPKIKNAVRTPITTFLKRSSVSFHQIYPNRITHFCDSHHKHQHAFLPIEPFPFVERSGNGFLHTYAHRSFAFHLFDKMSEREQSSESRHFFDALDLVKFAIVKPDIVTATMVHSFVRKVGVLAHLPTSTSLLMMYSRAGDFDGSVTLFSEILYKDVVVWNAMMTVCIENSYFGAAVDFFLEMIKGGSGFDSGTLVIAISALSHEKILKQGRVLHGLSVKAGMISDTLLCNAFVYMYAKCSDMSTSESLFEGMHCRDLVSWNSVMTGCLYNNNPEKSLHYLKKMTSCGKQADGVSLSCAIAACARLQELDIGQGIHGRGIKLGYDESSYISVANSLISLYSQCGEIEAADTVFRGIFRKDVISWNSMIDGFASNGMILETFNLLLEMQFKGSFQPDTITVVTVIGLCAELTLLREGRSVHGFIVRRSMGFDLSVVNSLMDLYMKCNNVKAAEQLFNTMAFKDLVSWNTVISGYSQNEHSREAQILFKELLLLPSYCSLSTVLAILPSCHSHASLKFGKSIHCWQLKLGFSGNNLAINSLMSMYVNCGDLKSSFLLFSAISATADTACWNTIISGCIQNGHFWKALQVFDFMRKESHVSHDSITTFNVLSACGNLGLVLEGKLLHGLSFKTLEGTDIRIQNALITMYGRFGEIESAKLVFNFFSNRNLCSWNCMISALSHNKDGKAALECFSTLSFEPNEITISSVLSACTQLGLMRHGKQIHAYVFRFGFQRNSFISAALVDMYSNCGRLDMAVEIFQNLPEKSVAAWNSMIPAFGFHNNGQKAIQVFHEMIESGTSPTKSTFINLLSTCSHLGLVDEGKWYYSHMSDDFGVEPETEHHVCVVDMLGRSGRLNEAYEFIERMETKPEPGVWGALLSACNYHGDLEMGREVAEILFTLEPGNAGYYVSMFNMYVSAGRWSDAAELRRVIQEKGLKKPLGYSLIDVGIG</sequence>
<evidence type="ECO:0000313" key="1">
    <source>
        <dbReference type="EMBL" id="KAH7835852.1"/>
    </source>
</evidence>
<reference evidence="1 2" key="1">
    <citation type="journal article" date="2021" name="Hortic Res">
        <title>High-quality reference genome and annotation aids understanding of berry development for evergreen blueberry (Vaccinium darrowii).</title>
        <authorList>
            <person name="Yu J."/>
            <person name="Hulse-Kemp A.M."/>
            <person name="Babiker E."/>
            <person name="Staton M."/>
        </authorList>
    </citation>
    <scope>NUCLEOTIDE SEQUENCE [LARGE SCALE GENOMIC DNA]</scope>
    <source>
        <strain evidence="2">cv. NJ 8807/NJ 8810</strain>
        <tissue evidence="1">Young leaf</tissue>
    </source>
</reference>
<name>A0ACB7X565_9ERIC</name>
<gene>
    <name evidence="1" type="ORF">Vadar_030499</name>
</gene>
<dbReference type="Proteomes" id="UP000828048">
    <property type="component" value="Chromosome 2"/>
</dbReference>
<evidence type="ECO:0000313" key="2">
    <source>
        <dbReference type="Proteomes" id="UP000828048"/>
    </source>
</evidence>
<comment type="caution">
    <text evidence="1">The sequence shown here is derived from an EMBL/GenBank/DDBJ whole genome shotgun (WGS) entry which is preliminary data.</text>
</comment>
<organism evidence="1 2">
    <name type="scientific">Vaccinium darrowii</name>
    <dbReference type="NCBI Taxonomy" id="229202"/>
    <lineage>
        <taxon>Eukaryota</taxon>
        <taxon>Viridiplantae</taxon>
        <taxon>Streptophyta</taxon>
        <taxon>Embryophyta</taxon>
        <taxon>Tracheophyta</taxon>
        <taxon>Spermatophyta</taxon>
        <taxon>Magnoliopsida</taxon>
        <taxon>eudicotyledons</taxon>
        <taxon>Gunneridae</taxon>
        <taxon>Pentapetalae</taxon>
        <taxon>asterids</taxon>
        <taxon>Ericales</taxon>
        <taxon>Ericaceae</taxon>
        <taxon>Vaccinioideae</taxon>
        <taxon>Vaccinieae</taxon>
        <taxon>Vaccinium</taxon>
    </lineage>
</organism>